<reference evidence="3 5" key="2">
    <citation type="submission" date="2020-11" db="EMBL/GenBank/DDBJ databases">
        <title>Indigenous Rhizobia Nodulating Common beans in Western Kenya.</title>
        <authorList>
            <person name="Wekesa C.S."/>
            <person name="Oelmueller R."/>
            <person name="Furch A.C."/>
        </authorList>
    </citation>
    <scope>NUCLEOTIDE SEQUENCE [LARGE SCALE GENOMIC DNA]</scope>
    <source>
        <strain evidence="5">BS3</strain>
        <strain evidence="3">S3</strain>
    </source>
</reference>
<dbReference type="AlphaFoldDB" id="A0A192TB96"/>
<protein>
    <submittedName>
        <fullName evidence="3">Class I SAM-dependent methyltransferase</fullName>
    </submittedName>
    <submittedName>
        <fullName evidence="2">SAM-dependent methyltransferase protein</fullName>
    </submittedName>
</protein>
<dbReference type="PANTHER" id="PTHR12843">
    <property type="entry name" value="PROTEIN-LYSINE N-METHYLTRANSFERASE METTL10"/>
    <property type="match status" value="1"/>
</dbReference>
<evidence type="ECO:0000313" key="2">
    <source>
        <dbReference type="EMBL" id="ANL85321.1"/>
    </source>
</evidence>
<evidence type="ECO:0000313" key="5">
    <source>
        <dbReference type="Proteomes" id="UP000540266"/>
    </source>
</evidence>
<dbReference type="PANTHER" id="PTHR12843:SF5">
    <property type="entry name" value="EEF1A LYSINE METHYLTRANSFERASE 2"/>
    <property type="match status" value="1"/>
</dbReference>
<dbReference type="EMBL" id="CP064931">
    <property type="protein sequence ID" value="QPK10269.1"/>
    <property type="molecule type" value="Genomic_DNA"/>
</dbReference>
<dbReference type="Gene3D" id="3.40.50.150">
    <property type="entry name" value="Vaccinia Virus protein VP39"/>
    <property type="match status" value="1"/>
</dbReference>
<dbReference type="CDD" id="cd02440">
    <property type="entry name" value="AdoMet_MTases"/>
    <property type="match status" value="1"/>
</dbReference>
<name>A0A192TB96_9HYPH</name>
<keyword evidence="3" id="KW-0489">Methyltransferase</keyword>
<reference evidence="2 4" key="1">
    <citation type="submission" date="2015-11" db="EMBL/GenBank/DDBJ databases">
        <title>The limits of bacterial species coexistence and the symbiotic plasmid transference in sympatric Rhizobium populations.</title>
        <authorList>
            <person name="Perez-Carrascal O.M."/>
            <person name="VanInsberghe D."/>
            <person name="Juarez S."/>
            <person name="Polz M.F."/>
            <person name="Vinuesa P."/>
            <person name="Gonzalez V."/>
        </authorList>
    </citation>
    <scope>NUCLEOTIDE SEQUENCE [LARGE SCALE GENOMIC DNA]</scope>
    <source>
        <strain evidence="2 4">N771</strain>
    </source>
</reference>
<evidence type="ECO:0000259" key="1">
    <source>
        <dbReference type="Pfam" id="PF13649"/>
    </source>
</evidence>
<gene>
    <name evidence="2" type="ORF">AMC81_CH02559</name>
    <name evidence="3" type="ORF">HER27_006865</name>
</gene>
<dbReference type="GeneID" id="45957854"/>
<proteinExistence type="predicted"/>
<dbReference type="Proteomes" id="UP000078551">
    <property type="component" value="Chromosome"/>
</dbReference>
<accession>A0A192TB96</accession>
<sequence>MTDAKREHWDAVYRTKAADSVSWYQPTPEPSLRALDALQLPVATSLIDVGGGASSLVDRLVERGWSDLTVLDIAAPALDVAKARLGDEAARIAWVIADVTVWRPERRYDVWHDRAVFHFLTEPEQRLAYRRALEAGTSPGSIVIIATFAPDGPERCSGLPVQRYDAAALATAFSSAFTLEREWRQDHTTPGGGRQPFQWCVFRKR</sequence>
<organism evidence="3 5">
    <name type="scientific">Rhizobium phaseoli</name>
    <dbReference type="NCBI Taxonomy" id="396"/>
    <lineage>
        <taxon>Bacteria</taxon>
        <taxon>Pseudomonadati</taxon>
        <taxon>Pseudomonadota</taxon>
        <taxon>Alphaproteobacteria</taxon>
        <taxon>Hyphomicrobiales</taxon>
        <taxon>Rhizobiaceae</taxon>
        <taxon>Rhizobium/Agrobacterium group</taxon>
        <taxon>Rhizobium</taxon>
    </lineage>
</organism>
<dbReference type="InterPro" id="IPR029063">
    <property type="entry name" value="SAM-dependent_MTases_sf"/>
</dbReference>
<dbReference type="EMBL" id="CP013568">
    <property type="protein sequence ID" value="ANL85321.1"/>
    <property type="molecule type" value="Genomic_DNA"/>
</dbReference>
<evidence type="ECO:0000313" key="3">
    <source>
        <dbReference type="EMBL" id="QPK10269.1"/>
    </source>
</evidence>
<dbReference type="Pfam" id="PF13649">
    <property type="entry name" value="Methyltransf_25"/>
    <property type="match status" value="1"/>
</dbReference>
<dbReference type="InterPro" id="IPR041698">
    <property type="entry name" value="Methyltransf_25"/>
</dbReference>
<dbReference type="SUPFAM" id="SSF53335">
    <property type="entry name" value="S-adenosyl-L-methionine-dependent methyltransferases"/>
    <property type="match status" value="1"/>
</dbReference>
<dbReference type="GO" id="GO:0032259">
    <property type="term" value="P:methylation"/>
    <property type="evidence" value="ECO:0007669"/>
    <property type="project" value="UniProtKB-KW"/>
</dbReference>
<feature type="domain" description="Methyltransferase" evidence="1">
    <location>
        <begin position="47"/>
        <end position="133"/>
    </location>
</feature>
<keyword evidence="3" id="KW-0808">Transferase</keyword>
<dbReference type="Proteomes" id="UP000540266">
    <property type="component" value="Chromosome"/>
</dbReference>
<dbReference type="RefSeq" id="WP_012484133.1">
    <property type="nucleotide sequence ID" value="NZ_CP013522.1"/>
</dbReference>
<dbReference type="GO" id="GO:0008168">
    <property type="term" value="F:methyltransferase activity"/>
    <property type="evidence" value="ECO:0007669"/>
    <property type="project" value="UniProtKB-KW"/>
</dbReference>
<keyword evidence="4" id="KW-1185">Reference proteome</keyword>
<evidence type="ECO:0000313" key="4">
    <source>
        <dbReference type="Proteomes" id="UP000078551"/>
    </source>
</evidence>